<keyword evidence="7" id="KW-0686">Riboflavin biosynthesis</keyword>
<dbReference type="InterPro" id="IPR023366">
    <property type="entry name" value="ATP_synth_asu-like_sf"/>
</dbReference>
<dbReference type="RefSeq" id="WP_138002109.1">
    <property type="nucleotide sequence ID" value="NZ_QGQD01000031.1"/>
</dbReference>
<evidence type="ECO:0000256" key="7">
    <source>
        <dbReference type="ARBA" id="ARBA00022619"/>
    </source>
</evidence>
<comment type="function">
    <text evidence="2">Catalyzes the dismutation of two molecules of 6,7-dimethyl-8-ribityllumazine, resulting in the formation of riboflavin and 5-amino-6-(D-ribitylamino)uracil.</text>
</comment>
<comment type="subunit">
    <text evidence="4">Homotrimer.</text>
</comment>
<keyword evidence="9" id="KW-0677">Repeat</keyword>
<evidence type="ECO:0000256" key="11">
    <source>
        <dbReference type="PROSITE-ProRule" id="PRU00524"/>
    </source>
</evidence>
<dbReference type="PANTHER" id="PTHR21098">
    <property type="entry name" value="RIBOFLAVIN SYNTHASE ALPHA CHAIN"/>
    <property type="match status" value="1"/>
</dbReference>
<evidence type="ECO:0000256" key="5">
    <source>
        <dbReference type="ARBA" id="ARBA00012827"/>
    </source>
</evidence>
<keyword evidence="8 13" id="KW-0808">Transferase</keyword>
<feature type="repeat" description="Lumazine-binding" evidence="11">
    <location>
        <begin position="1"/>
        <end position="96"/>
    </location>
</feature>
<feature type="repeat" description="Lumazine-binding" evidence="11">
    <location>
        <begin position="97"/>
        <end position="193"/>
    </location>
</feature>
<comment type="pathway">
    <text evidence="3">Cofactor biosynthesis; riboflavin biosynthesis; riboflavin from 2-hydroxy-3-oxobutyl phosphate and 5-amino-6-(D-ribitylamino)uracil: step 2/2.</text>
</comment>
<feature type="domain" description="Lumazine-binding" evidence="12">
    <location>
        <begin position="1"/>
        <end position="96"/>
    </location>
</feature>
<evidence type="ECO:0000313" key="13">
    <source>
        <dbReference type="EMBL" id="TLD01684.1"/>
    </source>
</evidence>
<dbReference type="EC" id="2.5.1.9" evidence="5 10"/>
<dbReference type="GO" id="GO:0009231">
    <property type="term" value="P:riboflavin biosynthetic process"/>
    <property type="evidence" value="ECO:0007669"/>
    <property type="project" value="UniProtKB-KW"/>
</dbReference>
<evidence type="ECO:0000313" key="14">
    <source>
        <dbReference type="Proteomes" id="UP000306509"/>
    </source>
</evidence>
<dbReference type="Proteomes" id="UP000306509">
    <property type="component" value="Unassembled WGS sequence"/>
</dbReference>
<comment type="catalytic activity">
    <reaction evidence="1">
        <text>2 6,7-dimethyl-8-(1-D-ribityl)lumazine + H(+) = 5-amino-6-(D-ribitylamino)uracil + riboflavin</text>
        <dbReference type="Rhea" id="RHEA:20772"/>
        <dbReference type="ChEBI" id="CHEBI:15378"/>
        <dbReference type="ChEBI" id="CHEBI:15934"/>
        <dbReference type="ChEBI" id="CHEBI:57986"/>
        <dbReference type="ChEBI" id="CHEBI:58201"/>
        <dbReference type="EC" id="2.5.1.9"/>
    </reaction>
</comment>
<dbReference type="InterPro" id="IPR017938">
    <property type="entry name" value="Riboflavin_synthase-like_b-brl"/>
</dbReference>
<dbReference type="Gene3D" id="2.40.30.20">
    <property type="match status" value="2"/>
</dbReference>
<dbReference type="FunFam" id="2.40.30.20:FF:000004">
    <property type="entry name" value="Riboflavin synthase, alpha subunit"/>
    <property type="match status" value="1"/>
</dbReference>
<evidence type="ECO:0000256" key="10">
    <source>
        <dbReference type="NCBIfam" id="TIGR00187"/>
    </source>
</evidence>
<dbReference type="Pfam" id="PF00677">
    <property type="entry name" value="Lum_binding"/>
    <property type="match status" value="2"/>
</dbReference>
<sequence>MFTGIIEETGSISAILKNGNSIRLTVHANKILQDIKTGDSIAVNGICLTAAGFTASAFTADVMHETIARTSLSHLRHGSIVNLERAMSVNGRFGGHIVTGHVDGTGTIIKIESDAAARWYTVKTSPKIMRYIVEKGSIAMDGISLTVAKTDRDRFCVSVIPHTMGHTALASKAVHDIVNLENDYIGKYIEKFILDGNENSSNLTRELLVKYGY</sequence>
<dbReference type="NCBIfam" id="NF009566">
    <property type="entry name" value="PRK13020.1"/>
    <property type="match status" value="1"/>
</dbReference>
<name>A0A4U8QB19_9FIRM</name>
<dbReference type="InterPro" id="IPR001783">
    <property type="entry name" value="Lumazine-bd"/>
</dbReference>
<dbReference type="GO" id="GO:0004746">
    <property type="term" value="F:riboflavin synthase activity"/>
    <property type="evidence" value="ECO:0007669"/>
    <property type="project" value="UniProtKB-UniRule"/>
</dbReference>
<accession>A0A4U8QB19</accession>
<dbReference type="PROSITE" id="PS51177">
    <property type="entry name" value="LUMAZINE_BIND"/>
    <property type="match status" value="2"/>
</dbReference>
<dbReference type="CDD" id="cd00402">
    <property type="entry name" value="Riboflavin_synthase_like"/>
    <property type="match status" value="1"/>
</dbReference>
<dbReference type="STRING" id="180332.GCA_000797495_00670"/>
<dbReference type="InterPro" id="IPR026017">
    <property type="entry name" value="Lumazine-bd_dom"/>
</dbReference>
<keyword evidence="14" id="KW-1185">Reference proteome</keyword>
<dbReference type="NCBIfam" id="NF006767">
    <property type="entry name" value="PRK09289.1"/>
    <property type="match status" value="1"/>
</dbReference>
<dbReference type="AlphaFoldDB" id="A0A4U8QB19"/>
<gene>
    <name evidence="13" type="primary">ribE</name>
    <name evidence="13" type="ORF">DSM106044_01389</name>
</gene>
<dbReference type="PIRSF" id="PIRSF000498">
    <property type="entry name" value="Riboflavin_syn_A"/>
    <property type="match status" value="1"/>
</dbReference>
<feature type="domain" description="Lumazine-binding" evidence="12">
    <location>
        <begin position="97"/>
        <end position="193"/>
    </location>
</feature>
<dbReference type="PANTHER" id="PTHR21098:SF12">
    <property type="entry name" value="RIBOFLAVIN SYNTHASE"/>
    <property type="match status" value="1"/>
</dbReference>
<evidence type="ECO:0000259" key="12">
    <source>
        <dbReference type="PROSITE" id="PS51177"/>
    </source>
</evidence>
<evidence type="ECO:0000256" key="3">
    <source>
        <dbReference type="ARBA" id="ARBA00004887"/>
    </source>
</evidence>
<evidence type="ECO:0000256" key="1">
    <source>
        <dbReference type="ARBA" id="ARBA00000968"/>
    </source>
</evidence>
<dbReference type="EMBL" id="QGQD01000031">
    <property type="protein sequence ID" value="TLD01684.1"/>
    <property type="molecule type" value="Genomic_DNA"/>
</dbReference>
<proteinExistence type="predicted"/>
<reference evidence="13 14" key="1">
    <citation type="journal article" date="2019" name="Anaerobe">
        <title>Detection of Robinsoniella peoriensis in multiple bone samples of a trauma patient.</title>
        <authorList>
            <person name="Schrottner P."/>
            <person name="Hartwich K."/>
            <person name="Bunk B."/>
            <person name="Schober I."/>
            <person name="Helbig S."/>
            <person name="Rudolph W.W."/>
            <person name="Gunzer F."/>
        </authorList>
    </citation>
    <scope>NUCLEOTIDE SEQUENCE [LARGE SCALE GENOMIC DNA]</scope>
    <source>
        <strain evidence="13 14">DSM 106044</strain>
    </source>
</reference>
<evidence type="ECO:0000256" key="6">
    <source>
        <dbReference type="ARBA" id="ARBA00013950"/>
    </source>
</evidence>
<organism evidence="13 14">
    <name type="scientific">Robinsoniella peoriensis</name>
    <dbReference type="NCBI Taxonomy" id="180332"/>
    <lineage>
        <taxon>Bacteria</taxon>
        <taxon>Bacillati</taxon>
        <taxon>Bacillota</taxon>
        <taxon>Clostridia</taxon>
        <taxon>Lachnospirales</taxon>
        <taxon>Lachnospiraceae</taxon>
        <taxon>Robinsoniella</taxon>
    </lineage>
</organism>
<dbReference type="SUPFAM" id="SSF63380">
    <property type="entry name" value="Riboflavin synthase domain-like"/>
    <property type="match status" value="2"/>
</dbReference>
<dbReference type="NCBIfam" id="TIGR00187">
    <property type="entry name" value="ribE"/>
    <property type="match status" value="1"/>
</dbReference>
<dbReference type="FunFam" id="2.40.30.20:FF:000003">
    <property type="entry name" value="Riboflavin synthase, alpha subunit"/>
    <property type="match status" value="1"/>
</dbReference>
<protein>
    <recommendedName>
        <fullName evidence="6 10">Riboflavin synthase</fullName>
        <ecNumber evidence="5 10">2.5.1.9</ecNumber>
    </recommendedName>
</protein>
<comment type="caution">
    <text evidence="13">The sequence shown here is derived from an EMBL/GenBank/DDBJ whole genome shotgun (WGS) entry which is preliminary data.</text>
</comment>
<evidence type="ECO:0000256" key="4">
    <source>
        <dbReference type="ARBA" id="ARBA00011233"/>
    </source>
</evidence>
<evidence type="ECO:0000256" key="8">
    <source>
        <dbReference type="ARBA" id="ARBA00022679"/>
    </source>
</evidence>
<evidence type="ECO:0000256" key="9">
    <source>
        <dbReference type="ARBA" id="ARBA00022737"/>
    </source>
</evidence>
<evidence type="ECO:0000256" key="2">
    <source>
        <dbReference type="ARBA" id="ARBA00002803"/>
    </source>
</evidence>